<proteinExistence type="predicted"/>
<organism evidence="1 2">
    <name type="scientific">Picrophilus torridus (strain ATCC 700027 / DSM 9790 / JCM 10055 / NBRC 100828 / KAW 2/3)</name>
    <dbReference type="NCBI Taxonomy" id="1122961"/>
    <lineage>
        <taxon>Archaea</taxon>
        <taxon>Methanobacteriati</taxon>
        <taxon>Thermoplasmatota</taxon>
        <taxon>Thermoplasmata</taxon>
        <taxon>Thermoplasmatales</taxon>
        <taxon>Picrophilaceae</taxon>
        <taxon>Picrophilus</taxon>
    </lineage>
</organism>
<keyword evidence="2" id="KW-1185">Reference proteome</keyword>
<gene>
    <name evidence="1" type="ORF">SAMN02745355_0787</name>
</gene>
<comment type="caution">
    <text evidence="1">The sequence shown here is derived from an EMBL/GenBank/DDBJ whole genome shotgun (WGS) entry which is preliminary data.</text>
</comment>
<dbReference type="CDD" id="cd13946">
    <property type="entry name" value="LysW"/>
    <property type="match status" value="1"/>
</dbReference>
<reference evidence="1 2" key="1">
    <citation type="submission" date="2017-04" db="EMBL/GenBank/DDBJ databases">
        <authorList>
            <person name="Varghese N."/>
            <person name="Submissions S."/>
        </authorList>
    </citation>
    <scope>NUCLEOTIDE SEQUENCE [LARGE SCALE GENOMIC DNA]</scope>
    <source>
        <strain evidence="1 2">DSM 9789</strain>
    </source>
</reference>
<evidence type="ECO:0000313" key="1">
    <source>
        <dbReference type="EMBL" id="SMD30871.1"/>
    </source>
</evidence>
<accession>A0A8G2FWQ8</accession>
<dbReference type="Gene3D" id="2.20.28.160">
    <property type="match status" value="1"/>
</dbReference>
<name>A0A8G2FWQ8_PICTO</name>
<dbReference type="AlphaFoldDB" id="A0A8G2FWQ8"/>
<protein>
    <submittedName>
        <fullName evidence="1">Alpha-aminoadipate carrier protein LysW</fullName>
    </submittedName>
</protein>
<sequence length="80" mass="8783">MFTNFVFFVLNSYILNIMMQLHIMNGKCKMCGESIEIPDDAIVGELVECGGCGMTYEISAISNGNVSLKSAEHVGEDWGE</sequence>
<dbReference type="EMBL" id="FWYE01000002">
    <property type="protein sequence ID" value="SMD30871.1"/>
    <property type="molecule type" value="Genomic_DNA"/>
</dbReference>
<dbReference type="InterPro" id="IPR005906">
    <property type="entry name" value="LysW"/>
</dbReference>
<evidence type="ECO:0000313" key="2">
    <source>
        <dbReference type="Proteomes" id="UP000192315"/>
    </source>
</evidence>
<dbReference type="Proteomes" id="UP000192315">
    <property type="component" value="Unassembled WGS sequence"/>
</dbReference>
<dbReference type="Pfam" id="PF21344">
    <property type="entry name" value="Zn_ribbon_LysW"/>
    <property type="match status" value="1"/>
</dbReference>
<dbReference type="PANTHER" id="PTHR40393:SF2">
    <property type="entry name" value="ALPHA-AMINOADIPATE_GLUTAMATE CARRIER PROTEIN LYSW"/>
    <property type="match status" value="1"/>
</dbReference>
<dbReference type="NCBIfam" id="NF041070">
    <property type="entry name" value="carrier_LysW_Arch"/>
    <property type="match status" value="1"/>
</dbReference>
<dbReference type="PANTHER" id="PTHR40393">
    <property type="entry name" value="LYSINE BIOSYNTHESIS PROTEIN-RELATED-RELATED"/>
    <property type="match status" value="1"/>
</dbReference>